<dbReference type="Gene3D" id="3.40.50.720">
    <property type="entry name" value="NAD(P)-binding Rossmann-like Domain"/>
    <property type="match status" value="1"/>
</dbReference>
<accession>A0A101RRE4</accession>
<dbReference type="SUPFAM" id="SSF51735">
    <property type="entry name" value="NAD(P)-binding Rossmann-fold domains"/>
    <property type="match status" value="1"/>
</dbReference>
<name>A0A101RRE4_9ACTN</name>
<dbReference type="RefSeq" id="WP_059209845.1">
    <property type="nucleotide sequence ID" value="NZ_KQ948670.1"/>
</dbReference>
<organism evidence="1 2">
    <name type="scientific">Streptomyces canus</name>
    <dbReference type="NCBI Taxonomy" id="58343"/>
    <lineage>
        <taxon>Bacteria</taxon>
        <taxon>Bacillati</taxon>
        <taxon>Actinomycetota</taxon>
        <taxon>Actinomycetes</taxon>
        <taxon>Kitasatosporales</taxon>
        <taxon>Streptomycetaceae</taxon>
        <taxon>Streptomyces</taxon>
        <taxon>Streptomyces aurantiacus group</taxon>
    </lineage>
</organism>
<dbReference type="STRING" id="58343.AQJ46_37710"/>
<sequence length="242" mass="26293">MTGNVKSAAAHWLRNRAPQADFEFAQPEGAPIGSVVDIQFQHHGLRVHLDQAVEPTWDEDGLEPVLGMSVPVDRDTLIDRWYVHGIRLNSEGTTRKVRIGTEAFARETEWFTLDDCEMTEQGLSTPAVERIVRARTTRPPSRWPTGKARKSPDTEARARVALRRLADALKVASVVVVNVIAPSPTDTPMLSDPGRARTPPAHPPLGRFVSPDEVAGLTSFLLGPDGGAITGQQLVQCAGASL</sequence>
<reference evidence="1 2" key="1">
    <citation type="submission" date="2015-10" db="EMBL/GenBank/DDBJ databases">
        <title>Draft genome sequence of Streptomyces canus DSM 40017, type strain for the species Streptomyces canus.</title>
        <authorList>
            <person name="Ruckert C."/>
            <person name="Winkler A."/>
            <person name="Kalinowski J."/>
            <person name="Kampfer P."/>
            <person name="Glaeser S."/>
        </authorList>
    </citation>
    <scope>NUCLEOTIDE SEQUENCE [LARGE SCALE GENOMIC DNA]</scope>
    <source>
        <strain evidence="1 2">DSM 40017</strain>
    </source>
</reference>
<dbReference type="InterPro" id="IPR036291">
    <property type="entry name" value="NAD(P)-bd_dom_sf"/>
</dbReference>
<dbReference type="InterPro" id="IPR002347">
    <property type="entry name" value="SDR_fam"/>
</dbReference>
<proteinExistence type="predicted"/>
<gene>
    <name evidence="1" type="ORF">AQJ46_37710</name>
</gene>
<evidence type="ECO:0000313" key="2">
    <source>
        <dbReference type="Proteomes" id="UP000053669"/>
    </source>
</evidence>
<dbReference type="Pfam" id="PF13561">
    <property type="entry name" value="adh_short_C2"/>
    <property type="match status" value="1"/>
</dbReference>
<dbReference type="Proteomes" id="UP000053669">
    <property type="component" value="Unassembled WGS sequence"/>
</dbReference>
<evidence type="ECO:0000313" key="1">
    <source>
        <dbReference type="EMBL" id="KUN60352.1"/>
    </source>
</evidence>
<dbReference type="PRINTS" id="PR00081">
    <property type="entry name" value="GDHRDH"/>
</dbReference>
<dbReference type="AlphaFoldDB" id="A0A101RRE4"/>
<dbReference type="EMBL" id="LMWU01000045">
    <property type="protein sequence ID" value="KUN60352.1"/>
    <property type="molecule type" value="Genomic_DNA"/>
</dbReference>
<protein>
    <submittedName>
        <fullName evidence="1">Uncharacterized protein</fullName>
    </submittedName>
</protein>
<comment type="caution">
    <text evidence="1">The sequence shown here is derived from an EMBL/GenBank/DDBJ whole genome shotgun (WGS) entry which is preliminary data.</text>
</comment>